<dbReference type="GO" id="GO:0030267">
    <property type="term" value="F:glyoxylate reductase (NADPH) activity"/>
    <property type="evidence" value="ECO:0007669"/>
    <property type="project" value="UniProtKB-EC"/>
</dbReference>
<dbReference type="Pfam" id="PF00389">
    <property type="entry name" value="2-Hacid_dh"/>
    <property type="match status" value="1"/>
</dbReference>
<dbReference type="AlphaFoldDB" id="A0A433S9J1"/>
<dbReference type="InterPro" id="IPR006140">
    <property type="entry name" value="D-isomer_DH_NAD-bd"/>
</dbReference>
<dbReference type="InterPro" id="IPR036291">
    <property type="entry name" value="NAD(P)-bd_dom_sf"/>
</dbReference>
<dbReference type="Pfam" id="PF02826">
    <property type="entry name" value="2-Hacid_dh_C"/>
    <property type="match status" value="1"/>
</dbReference>
<evidence type="ECO:0000259" key="4">
    <source>
        <dbReference type="Pfam" id="PF00389"/>
    </source>
</evidence>
<accession>A0A433S9J1</accession>
<dbReference type="EMBL" id="PQSP01000013">
    <property type="protein sequence ID" value="RUS65408.1"/>
    <property type="molecule type" value="Genomic_DNA"/>
</dbReference>
<dbReference type="InterPro" id="IPR006139">
    <property type="entry name" value="D-isomer_2_OHA_DH_cat_dom"/>
</dbReference>
<comment type="similarity">
    <text evidence="1 3">Belongs to the D-isomer specific 2-hydroxyacid dehydrogenase family.</text>
</comment>
<evidence type="ECO:0000256" key="1">
    <source>
        <dbReference type="ARBA" id="ARBA00005854"/>
    </source>
</evidence>
<dbReference type="PROSITE" id="PS00065">
    <property type="entry name" value="D_2_HYDROXYACID_DH_1"/>
    <property type="match status" value="1"/>
</dbReference>
<sequence length="337" mass="36953">MSENSSPLTVPRRIVVSCRIFPDLLQQLQQRYTVVDNQANAPWSQDVLRTRMSDAEGALLSPYDRVDAALLENCPALKAVCNIAVGYNNIDVAACTQRGIVCTNTPDVLTETTADFGFLLMMAAARRLSETERFLRAGKWQLPFPLDAMTGADIHGATLGVIGMGRIGQAIARRGVHGFGMQLVYHNRSRLEADIEKGLQARYGTMEDVLRQADHVVLVLPYTKDVYHLIGARELALMKPTATLTNVARGGIIDENALADALEAHRIAAAALDVYEGEPQINPRLLALSNMVMTPHMGSASNATRRAMCQLAFRNLDAIFNGHRPETLINPEVYGSR</sequence>
<keyword evidence="2 3" id="KW-0560">Oxidoreductase</keyword>
<dbReference type="SUPFAM" id="SSF51735">
    <property type="entry name" value="NAD(P)-binding Rossmann-fold domains"/>
    <property type="match status" value="1"/>
</dbReference>
<keyword evidence="6" id="KW-0670">Pyruvate</keyword>
<evidence type="ECO:0000259" key="5">
    <source>
        <dbReference type="Pfam" id="PF02826"/>
    </source>
</evidence>
<dbReference type="PANTHER" id="PTHR10996:SF283">
    <property type="entry name" value="GLYOXYLATE_HYDROXYPYRUVATE REDUCTASE B"/>
    <property type="match status" value="1"/>
</dbReference>
<organism evidence="6 7">
    <name type="scientific">Saezia sanguinis</name>
    <dbReference type="NCBI Taxonomy" id="1965230"/>
    <lineage>
        <taxon>Bacteria</taxon>
        <taxon>Pseudomonadati</taxon>
        <taxon>Pseudomonadota</taxon>
        <taxon>Betaproteobacteria</taxon>
        <taxon>Burkholderiales</taxon>
        <taxon>Saeziaceae</taxon>
        <taxon>Saezia</taxon>
    </lineage>
</organism>
<dbReference type="Proteomes" id="UP000286947">
    <property type="component" value="Unassembled WGS sequence"/>
</dbReference>
<dbReference type="GO" id="GO:0005829">
    <property type="term" value="C:cytosol"/>
    <property type="evidence" value="ECO:0007669"/>
    <property type="project" value="TreeGrafter"/>
</dbReference>
<dbReference type="GO" id="GO:0016618">
    <property type="term" value="F:hydroxypyruvate reductase [NAD(P)H] activity"/>
    <property type="evidence" value="ECO:0007669"/>
    <property type="project" value="TreeGrafter"/>
</dbReference>
<keyword evidence="7" id="KW-1185">Reference proteome</keyword>
<dbReference type="SUPFAM" id="SSF52283">
    <property type="entry name" value="Formate/glycerate dehydrogenase catalytic domain-like"/>
    <property type="match status" value="1"/>
</dbReference>
<name>A0A433S9J1_9BURK</name>
<dbReference type="Gene3D" id="3.40.50.720">
    <property type="entry name" value="NAD(P)-binding Rossmann-like Domain"/>
    <property type="match status" value="2"/>
</dbReference>
<dbReference type="EC" id="1.1.1.79" evidence="6"/>
<evidence type="ECO:0000256" key="3">
    <source>
        <dbReference type="RuleBase" id="RU003719"/>
    </source>
</evidence>
<dbReference type="CDD" id="cd05301">
    <property type="entry name" value="GDH"/>
    <property type="match status" value="1"/>
</dbReference>
<evidence type="ECO:0000256" key="2">
    <source>
        <dbReference type="ARBA" id="ARBA00023002"/>
    </source>
</evidence>
<evidence type="ECO:0000313" key="7">
    <source>
        <dbReference type="Proteomes" id="UP000286947"/>
    </source>
</evidence>
<evidence type="ECO:0000313" key="6">
    <source>
        <dbReference type="EMBL" id="RUS65408.1"/>
    </source>
</evidence>
<comment type="caution">
    <text evidence="6">The sequence shown here is derived from an EMBL/GenBank/DDBJ whole genome shotgun (WGS) entry which is preliminary data.</text>
</comment>
<dbReference type="PANTHER" id="PTHR10996">
    <property type="entry name" value="2-HYDROXYACID DEHYDROGENASE-RELATED"/>
    <property type="match status" value="1"/>
</dbReference>
<proteinExistence type="inferred from homology"/>
<dbReference type="GO" id="GO:0051287">
    <property type="term" value="F:NAD binding"/>
    <property type="evidence" value="ECO:0007669"/>
    <property type="project" value="InterPro"/>
</dbReference>
<dbReference type="FunFam" id="3.40.50.720:FF:000462">
    <property type="entry name" value="Glyoxylate reductase (NADP+)"/>
    <property type="match status" value="1"/>
</dbReference>
<dbReference type="InterPro" id="IPR050223">
    <property type="entry name" value="D-isomer_2-hydroxyacid_DH"/>
</dbReference>
<feature type="domain" description="D-isomer specific 2-hydroxyacid dehydrogenase catalytic" evidence="4">
    <location>
        <begin position="22"/>
        <end position="330"/>
    </location>
</feature>
<feature type="domain" description="D-isomer specific 2-hydroxyacid dehydrogenase NAD-binding" evidence="5">
    <location>
        <begin position="119"/>
        <end position="298"/>
    </location>
</feature>
<protein>
    <submittedName>
        <fullName evidence="6">Glyoxylate/hydroxypyruvate reductase B</fullName>
        <ecNumber evidence="6">1.1.1.79</ecNumber>
    </submittedName>
</protein>
<dbReference type="InterPro" id="IPR029752">
    <property type="entry name" value="D-isomer_DH_CS1"/>
</dbReference>
<reference evidence="6 7" key="1">
    <citation type="submission" date="2018-01" db="EMBL/GenBank/DDBJ databases">
        <title>Saezia sanguinis gen. nov., sp. nov., in the order Burkholderiales isolated from human blood.</title>
        <authorList>
            <person name="Medina-Pascual M.J."/>
            <person name="Valdezate S."/>
            <person name="Monzon S."/>
            <person name="Cuesta I."/>
            <person name="Carrasco G."/>
            <person name="Villalon P."/>
            <person name="Saez-Nieto J.A."/>
        </authorList>
    </citation>
    <scope>NUCLEOTIDE SEQUENCE [LARGE SCALE GENOMIC DNA]</scope>
    <source>
        <strain evidence="6 7">CNM695-12</strain>
    </source>
</reference>
<dbReference type="RefSeq" id="WP_239442594.1">
    <property type="nucleotide sequence ID" value="NZ_PQSP01000013.1"/>
</dbReference>
<gene>
    <name evidence="6" type="primary">ghrB</name>
    <name evidence="6" type="ORF">CUZ56_02989</name>
</gene>